<comment type="caution">
    <text evidence="1">The sequence shown here is derived from an EMBL/GenBank/DDBJ whole genome shotgun (WGS) entry which is preliminary data.</text>
</comment>
<dbReference type="EMBL" id="JAVDTF010000005">
    <property type="protein sequence ID" value="MDR6785815.1"/>
    <property type="molecule type" value="Genomic_DNA"/>
</dbReference>
<accession>A0ACC6L2E4</accession>
<sequence>MPNLYVNQSVIDLFQAKMKFDDQKKLKSQTYAEFMLIFYKHRLHRKSAEFKTAARKHRHAFTA</sequence>
<evidence type="ECO:0000313" key="1">
    <source>
        <dbReference type="EMBL" id="MDR6785815.1"/>
    </source>
</evidence>
<dbReference type="Proteomes" id="UP001246858">
    <property type="component" value="Unassembled WGS sequence"/>
</dbReference>
<proteinExistence type="predicted"/>
<protein>
    <submittedName>
        <fullName evidence="1">Uncharacterized protein</fullName>
    </submittedName>
</protein>
<gene>
    <name evidence="1" type="ORF">J2X78_004407</name>
</gene>
<keyword evidence="2" id="KW-1185">Reference proteome</keyword>
<reference evidence="1" key="1">
    <citation type="submission" date="2023-07" db="EMBL/GenBank/DDBJ databases">
        <title>Sorghum-associated microbial communities from plants grown in Nebraska, USA.</title>
        <authorList>
            <person name="Schachtman D."/>
        </authorList>
    </citation>
    <scope>NUCLEOTIDE SEQUENCE</scope>
    <source>
        <strain evidence="1">2697</strain>
    </source>
</reference>
<evidence type="ECO:0000313" key="2">
    <source>
        <dbReference type="Proteomes" id="UP001246858"/>
    </source>
</evidence>
<organism evidence="1 2">
    <name type="scientific">Pedobacter africanus</name>
    <dbReference type="NCBI Taxonomy" id="151894"/>
    <lineage>
        <taxon>Bacteria</taxon>
        <taxon>Pseudomonadati</taxon>
        <taxon>Bacteroidota</taxon>
        <taxon>Sphingobacteriia</taxon>
        <taxon>Sphingobacteriales</taxon>
        <taxon>Sphingobacteriaceae</taxon>
        <taxon>Pedobacter</taxon>
    </lineage>
</organism>
<name>A0ACC6L2E4_9SPHI</name>